<accession>A0A2P7YPK8</accession>
<keyword evidence="1" id="KW-0472">Membrane</keyword>
<dbReference type="EMBL" id="PYFQ01000007">
    <property type="protein sequence ID" value="PSK37901.1"/>
    <property type="molecule type" value="Genomic_DNA"/>
</dbReference>
<dbReference type="VEuPathDB" id="FungiDB:C7M61_003151"/>
<name>A0A2P7YPK8_9ASCO</name>
<dbReference type="RefSeq" id="XP_024713411.1">
    <property type="nucleotide sequence ID" value="XM_024858501.1"/>
</dbReference>
<comment type="caution">
    <text evidence="2">The sequence shown here is derived from an EMBL/GenBank/DDBJ whole genome shotgun (WGS) entry which is preliminary data.</text>
</comment>
<gene>
    <name evidence="2" type="ORF">C7M61_003151</name>
</gene>
<keyword evidence="1" id="KW-1133">Transmembrane helix</keyword>
<feature type="transmembrane region" description="Helical" evidence="1">
    <location>
        <begin position="13"/>
        <end position="32"/>
    </location>
</feature>
<evidence type="ECO:0000313" key="3">
    <source>
        <dbReference type="Proteomes" id="UP000241107"/>
    </source>
</evidence>
<sequence length="146" mass="16825">MPPNTKLPPSSPISHKIVVGTLATLIGAYAFWQVGKDFQFVKFEPRLPEEIEKRRKEGTGLEIRSLETRSLEYTDEAKARLKRKFEEGEKKYQQNIISGTKRSKFFEAFKRIKASKSVRQSFCELLPKALSKSHRSHWIIVDLTGT</sequence>
<dbReference type="Proteomes" id="UP000241107">
    <property type="component" value="Unassembled WGS sequence"/>
</dbReference>
<keyword evidence="3" id="KW-1185">Reference proteome</keyword>
<evidence type="ECO:0000256" key="1">
    <source>
        <dbReference type="SAM" id="Phobius"/>
    </source>
</evidence>
<proteinExistence type="predicted"/>
<dbReference type="GeneID" id="36566540"/>
<evidence type="ECO:0000313" key="2">
    <source>
        <dbReference type="EMBL" id="PSK37901.1"/>
    </source>
</evidence>
<reference evidence="2 3" key="1">
    <citation type="submission" date="2018-03" db="EMBL/GenBank/DDBJ databases">
        <title>Candida pseudohaemulonii genome assembly and annotation.</title>
        <authorList>
            <person name="Munoz J.F."/>
            <person name="Gade L.G."/>
            <person name="Chow N.A."/>
            <person name="Litvintseva A.P."/>
            <person name="Loparev V.N."/>
            <person name="Cuomo C.A."/>
        </authorList>
    </citation>
    <scope>NUCLEOTIDE SEQUENCE [LARGE SCALE GENOMIC DNA]</scope>
    <source>
        <strain evidence="2 3">B12108</strain>
    </source>
</reference>
<protein>
    <submittedName>
        <fullName evidence="2">Uncharacterized protein</fullName>
    </submittedName>
</protein>
<dbReference type="AlphaFoldDB" id="A0A2P7YPK8"/>
<dbReference type="OrthoDB" id="4084571at2759"/>
<keyword evidence="1" id="KW-0812">Transmembrane</keyword>
<organism evidence="2 3">
    <name type="scientific">Candidozyma pseudohaemuli</name>
    <dbReference type="NCBI Taxonomy" id="418784"/>
    <lineage>
        <taxon>Eukaryota</taxon>
        <taxon>Fungi</taxon>
        <taxon>Dikarya</taxon>
        <taxon>Ascomycota</taxon>
        <taxon>Saccharomycotina</taxon>
        <taxon>Pichiomycetes</taxon>
        <taxon>Metschnikowiaceae</taxon>
        <taxon>Candidozyma</taxon>
    </lineage>
</organism>